<organism evidence="2 3">
    <name type="scientific">Oharaeibacter diazotrophicus</name>
    <dbReference type="NCBI Taxonomy" id="1920512"/>
    <lineage>
        <taxon>Bacteria</taxon>
        <taxon>Pseudomonadati</taxon>
        <taxon>Pseudomonadota</taxon>
        <taxon>Alphaproteobacteria</taxon>
        <taxon>Hyphomicrobiales</taxon>
        <taxon>Pleomorphomonadaceae</taxon>
        <taxon>Oharaeibacter</taxon>
    </lineage>
</organism>
<feature type="domain" description="Styrene monooxygenase StyA putative substrate binding" evidence="1">
    <location>
        <begin position="175"/>
        <end position="282"/>
    </location>
</feature>
<dbReference type="AlphaFoldDB" id="A0A4R6RMK9"/>
<dbReference type="Gene3D" id="3.50.50.60">
    <property type="entry name" value="FAD/NAD(P)-binding domain"/>
    <property type="match status" value="2"/>
</dbReference>
<evidence type="ECO:0000313" key="2">
    <source>
        <dbReference type="EMBL" id="TDP87782.1"/>
    </source>
</evidence>
<gene>
    <name evidence="2" type="ORF">EDD54_1681</name>
</gene>
<dbReference type="SUPFAM" id="SSF51905">
    <property type="entry name" value="FAD/NAD(P)-binding domain"/>
    <property type="match status" value="1"/>
</dbReference>
<keyword evidence="3" id="KW-1185">Reference proteome</keyword>
<evidence type="ECO:0000259" key="1">
    <source>
        <dbReference type="Pfam" id="PF17885"/>
    </source>
</evidence>
<dbReference type="InterPro" id="IPR036188">
    <property type="entry name" value="FAD/NAD-bd_sf"/>
</dbReference>
<comment type="caution">
    <text evidence="2">The sequence shown here is derived from an EMBL/GenBank/DDBJ whole genome shotgun (WGS) entry which is preliminary data.</text>
</comment>
<sequence>MNHPFRRDGRARTARVGLFQRTRDTPMTKRSFTIVGGGQSGLQLGCGLLDAGHDVRIVQNRTAEEIHGGRVLSSQCMFGEALVNEAAVGLDFWTDTCPTVDSINFCVPAPDGAGKAIDWNGKLDRPARSVDQRVKIPAWMAEFERRGGRLDIAEAGIPDLEAYARDSDLVIVAAGKGDIARLFPRDAGKSPFDRPQRALALTYVTGMTPRPEHSAVCFNLIPGVGEYFVFPALTTSGPCEIMVFEGLPGGPMDCWRDVRSPAEHLATSKRILETFLPWEAERCRAIELTDDNGILAGAFAPTVREPVGRLPSGAVVLGLADAVCLNDPITGQGSNNASKAAKIYLDAILAHGDRPFDAAFMQATFDAYWAYAQFVVGWTNALLQPPPPHVLRIMGSAQAHPALARRIANGFDEPRDLFPWFAVPEEADRYLGQLAA</sequence>
<name>A0A4R6RMK9_9HYPH</name>
<evidence type="ECO:0000313" key="3">
    <source>
        <dbReference type="Proteomes" id="UP000294547"/>
    </source>
</evidence>
<proteinExistence type="predicted"/>
<dbReference type="Proteomes" id="UP000294547">
    <property type="component" value="Unassembled WGS sequence"/>
</dbReference>
<reference evidence="2 3" key="1">
    <citation type="submission" date="2019-03" db="EMBL/GenBank/DDBJ databases">
        <title>Genomic Encyclopedia of Type Strains, Phase IV (KMG-IV): sequencing the most valuable type-strain genomes for metagenomic binning, comparative biology and taxonomic classification.</title>
        <authorList>
            <person name="Goeker M."/>
        </authorList>
    </citation>
    <scope>NUCLEOTIDE SEQUENCE [LARGE SCALE GENOMIC DNA]</scope>
    <source>
        <strain evidence="2 3">DSM 102969</strain>
    </source>
</reference>
<accession>A0A4R6RMK9</accession>
<protein>
    <submittedName>
        <fullName evidence="2">Flavin-dependent dehydrogenase</fullName>
    </submittedName>
</protein>
<dbReference type="Pfam" id="PF17885">
    <property type="entry name" value="Smoa_sbd"/>
    <property type="match status" value="1"/>
</dbReference>
<dbReference type="Gene3D" id="3.30.9.40">
    <property type="match status" value="1"/>
</dbReference>
<dbReference type="EMBL" id="SNXY01000006">
    <property type="protein sequence ID" value="TDP87782.1"/>
    <property type="molecule type" value="Genomic_DNA"/>
</dbReference>
<dbReference type="InterPro" id="IPR041654">
    <property type="entry name" value="StyA_sbd"/>
</dbReference>